<dbReference type="SUPFAM" id="SSF56519">
    <property type="entry name" value="Penicillin binding protein dimerisation domain"/>
    <property type="match status" value="1"/>
</dbReference>
<dbReference type="Gene3D" id="3.30.450.330">
    <property type="match status" value="1"/>
</dbReference>
<dbReference type="InterPro" id="IPR050515">
    <property type="entry name" value="Beta-lactam/transpept"/>
</dbReference>
<dbReference type="SUPFAM" id="SSF56601">
    <property type="entry name" value="beta-lactamase/transpeptidase-like"/>
    <property type="match status" value="1"/>
</dbReference>
<dbReference type="InterPro" id="IPR005311">
    <property type="entry name" value="PBP_dimer"/>
</dbReference>
<dbReference type="PANTHER" id="PTHR30627:SF1">
    <property type="entry name" value="PEPTIDOGLYCAN D,D-TRANSPEPTIDASE FTSI"/>
    <property type="match status" value="1"/>
</dbReference>
<dbReference type="EMBL" id="JACJPW010000086">
    <property type="protein sequence ID" value="MBD2184543.1"/>
    <property type="molecule type" value="Genomic_DNA"/>
</dbReference>
<keyword evidence="9" id="KW-1185">Reference proteome</keyword>
<dbReference type="Pfam" id="PF00905">
    <property type="entry name" value="Transpeptidase"/>
    <property type="match status" value="1"/>
</dbReference>
<comment type="caution">
    <text evidence="8">The sequence shown here is derived from an EMBL/GenBank/DDBJ whole genome shotgun (WGS) entry which is preliminary data.</text>
</comment>
<organism evidence="8 9">
    <name type="scientific">Aerosakkonema funiforme FACHB-1375</name>
    <dbReference type="NCBI Taxonomy" id="2949571"/>
    <lineage>
        <taxon>Bacteria</taxon>
        <taxon>Bacillati</taxon>
        <taxon>Cyanobacteriota</taxon>
        <taxon>Cyanophyceae</taxon>
        <taxon>Oscillatoriophycideae</taxon>
        <taxon>Aerosakkonematales</taxon>
        <taxon>Aerosakkonemataceae</taxon>
        <taxon>Aerosakkonema</taxon>
    </lineage>
</organism>
<dbReference type="InterPro" id="IPR012338">
    <property type="entry name" value="Beta-lactam/transpept-like"/>
</dbReference>
<dbReference type="GO" id="GO:0071555">
    <property type="term" value="P:cell wall organization"/>
    <property type="evidence" value="ECO:0007669"/>
    <property type="project" value="TreeGrafter"/>
</dbReference>
<protein>
    <submittedName>
        <fullName evidence="8">Penicillin-binding protein 2</fullName>
    </submittedName>
</protein>
<evidence type="ECO:0000313" key="9">
    <source>
        <dbReference type="Proteomes" id="UP000641646"/>
    </source>
</evidence>
<dbReference type="AlphaFoldDB" id="A0A926VIS7"/>
<sequence length="658" mass="72094">MASPEPPSSRYAGRRRSRNPQSKLKQPPGRRKSSDKQQAQVGANLVAPIAKLRQQNISAWERKFGANKTGKISAYSETDRRSHNPKSQPQQAPLHRIIVVWIVLIVSGLSLAWNLYRLQVVRGPVLEGRAKQQQAVTLRPYVPRRPIVDRNNNILAIDRPAYTLYAHPKLFKTSKQEVATKLSPLLGRSAEDLEKLFNKTESGIRLENSLLEEVADRIVALRVDGLELLPHYSRLYPQQELAADIVGYVDMDHIGQAGIERSQQNLLERSIKAVRLSRTGNGAIMPDYAPIGVMNTDDLRLQLTVDSRLQRATRSALKEKIAQFQAKRGTAIVMDARDGALLAMVSEPSYDPNHYSKYNVELFKNWALTDLYEPGSTFKPLNVAIALETGAIAPDSTFVDNGLIRVGGWPIKNAEGGGQGRLTIAQILQVSSNVGMVQMMQQLKPSVYYGWLERLGLGQAVETDLPFETSSQLKSQEEFTSSAIEPATASFGQGFSITPLQLAQLHGAIANGGKLVSPHVVRGLFDSKGQMHWQPTLPAPRPIFSPKTSQTVLEMMETVVSKGTGKTAQIPGYRIAGKTGTAQKASSTGGYSANAKITSFVGILSVDSPRYVVVAVVDEPKGRVFGSTVAAPMVKSIMESLIAIEQIPPSRKGIKDRG</sequence>
<proteinExistence type="inferred from homology"/>
<feature type="transmembrane region" description="Helical" evidence="5">
    <location>
        <begin position="97"/>
        <end position="116"/>
    </location>
</feature>
<reference evidence="8" key="2">
    <citation type="submission" date="2020-08" db="EMBL/GenBank/DDBJ databases">
        <authorList>
            <person name="Chen M."/>
            <person name="Teng W."/>
            <person name="Zhao L."/>
            <person name="Hu C."/>
            <person name="Zhou Y."/>
            <person name="Han B."/>
            <person name="Song L."/>
            <person name="Shu W."/>
        </authorList>
    </citation>
    <scope>NUCLEOTIDE SEQUENCE</scope>
    <source>
        <strain evidence="8">FACHB-1375</strain>
    </source>
</reference>
<dbReference type="InterPro" id="IPR001460">
    <property type="entry name" value="PCN-bd_Tpept"/>
</dbReference>
<evidence type="ECO:0000256" key="3">
    <source>
        <dbReference type="ARBA" id="ARBA00023136"/>
    </source>
</evidence>
<dbReference type="GO" id="GO:0008658">
    <property type="term" value="F:penicillin binding"/>
    <property type="evidence" value="ECO:0007669"/>
    <property type="project" value="InterPro"/>
</dbReference>
<dbReference type="Pfam" id="PF03717">
    <property type="entry name" value="PBP_dimer"/>
    <property type="match status" value="1"/>
</dbReference>
<evidence type="ECO:0000256" key="5">
    <source>
        <dbReference type="SAM" id="Phobius"/>
    </source>
</evidence>
<feature type="domain" description="Penicillin-binding protein dimerisation" evidence="7">
    <location>
        <begin position="142"/>
        <end position="252"/>
    </location>
</feature>
<evidence type="ECO:0000259" key="6">
    <source>
        <dbReference type="Pfam" id="PF00905"/>
    </source>
</evidence>
<gene>
    <name evidence="8" type="ORF">H6G03_26320</name>
</gene>
<dbReference type="PANTHER" id="PTHR30627">
    <property type="entry name" value="PEPTIDOGLYCAN D,D-TRANSPEPTIDASE"/>
    <property type="match status" value="1"/>
</dbReference>
<feature type="region of interest" description="Disordered" evidence="4">
    <location>
        <begin position="1"/>
        <end position="41"/>
    </location>
</feature>
<reference evidence="8" key="1">
    <citation type="journal article" date="2015" name="ISME J.">
        <title>Draft Genome Sequence of Streptomyces incarnatus NRRL8089, which Produces the Nucleoside Antibiotic Sinefungin.</title>
        <authorList>
            <person name="Oshima K."/>
            <person name="Hattori M."/>
            <person name="Shimizu H."/>
            <person name="Fukuda K."/>
            <person name="Nemoto M."/>
            <person name="Inagaki K."/>
            <person name="Tamura T."/>
        </authorList>
    </citation>
    <scope>NUCLEOTIDE SEQUENCE</scope>
    <source>
        <strain evidence="8">FACHB-1375</strain>
    </source>
</reference>
<comment type="similarity">
    <text evidence="2">Belongs to the transpeptidase family.</text>
</comment>
<evidence type="ECO:0000256" key="1">
    <source>
        <dbReference type="ARBA" id="ARBA00004370"/>
    </source>
</evidence>
<dbReference type="RefSeq" id="WP_190471118.1">
    <property type="nucleotide sequence ID" value="NZ_JACJPW010000086.1"/>
</dbReference>
<feature type="domain" description="Penicillin-binding protein transpeptidase" evidence="6">
    <location>
        <begin position="329"/>
        <end position="639"/>
    </location>
</feature>
<keyword evidence="3 5" id="KW-0472">Membrane</keyword>
<evidence type="ECO:0000256" key="2">
    <source>
        <dbReference type="ARBA" id="ARBA00007171"/>
    </source>
</evidence>
<evidence type="ECO:0000313" key="8">
    <source>
        <dbReference type="EMBL" id="MBD2184543.1"/>
    </source>
</evidence>
<keyword evidence="5" id="KW-0812">Transmembrane</keyword>
<comment type="subcellular location">
    <subcellularLocation>
        <location evidence="1">Membrane</location>
    </subcellularLocation>
</comment>
<dbReference type="InterPro" id="IPR036138">
    <property type="entry name" value="PBP_dimer_sf"/>
</dbReference>
<dbReference type="Gene3D" id="3.90.1310.10">
    <property type="entry name" value="Penicillin-binding protein 2a (Domain 2)"/>
    <property type="match status" value="1"/>
</dbReference>
<evidence type="ECO:0000259" key="7">
    <source>
        <dbReference type="Pfam" id="PF03717"/>
    </source>
</evidence>
<accession>A0A926VIS7</accession>
<dbReference type="Gene3D" id="3.40.710.10">
    <property type="entry name" value="DD-peptidase/beta-lactamase superfamily"/>
    <property type="match status" value="1"/>
</dbReference>
<name>A0A926VIS7_9CYAN</name>
<dbReference type="GO" id="GO:0005886">
    <property type="term" value="C:plasma membrane"/>
    <property type="evidence" value="ECO:0007669"/>
    <property type="project" value="TreeGrafter"/>
</dbReference>
<dbReference type="Proteomes" id="UP000641646">
    <property type="component" value="Unassembled WGS sequence"/>
</dbReference>
<evidence type="ECO:0000256" key="4">
    <source>
        <dbReference type="SAM" id="MobiDB-lite"/>
    </source>
</evidence>
<keyword evidence="5" id="KW-1133">Transmembrane helix</keyword>